<dbReference type="SMART" id="SM00563">
    <property type="entry name" value="PlsC"/>
    <property type="match status" value="1"/>
</dbReference>
<feature type="compositionally biased region" description="Low complexity" evidence="3">
    <location>
        <begin position="7"/>
        <end position="21"/>
    </location>
</feature>
<gene>
    <name evidence="5" type="ORF">SAMN05444320_11185</name>
</gene>
<evidence type="ECO:0000256" key="3">
    <source>
        <dbReference type="SAM" id="MobiDB-lite"/>
    </source>
</evidence>
<keyword evidence="1 5" id="KW-0808">Transferase</keyword>
<dbReference type="Pfam" id="PF01553">
    <property type="entry name" value="Acyltransferase"/>
    <property type="match status" value="1"/>
</dbReference>
<reference evidence="5 6" key="1">
    <citation type="submission" date="2016-11" db="EMBL/GenBank/DDBJ databases">
        <authorList>
            <person name="Jaros S."/>
            <person name="Januszkiewicz K."/>
            <person name="Wedrychowicz H."/>
        </authorList>
    </citation>
    <scope>NUCLEOTIDE SEQUENCE [LARGE SCALE GENOMIC DNA]</scope>
    <source>
        <strain evidence="5 6">DSM 44523</strain>
    </source>
</reference>
<dbReference type="InterPro" id="IPR002123">
    <property type="entry name" value="Plipid/glycerol_acylTrfase"/>
</dbReference>
<feature type="domain" description="Phospholipid/glycerol acyltransferase" evidence="4">
    <location>
        <begin position="66"/>
        <end position="176"/>
    </location>
</feature>
<feature type="region of interest" description="Disordered" evidence="3">
    <location>
        <begin position="1"/>
        <end position="21"/>
    </location>
</feature>
<feature type="region of interest" description="Disordered" evidence="3">
    <location>
        <begin position="227"/>
        <end position="264"/>
    </location>
</feature>
<proteinExistence type="predicted"/>
<keyword evidence="2 5" id="KW-0012">Acyltransferase</keyword>
<keyword evidence="6" id="KW-1185">Reference proteome</keyword>
<evidence type="ECO:0000256" key="1">
    <source>
        <dbReference type="ARBA" id="ARBA00022679"/>
    </source>
</evidence>
<dbReference type="PANTHER" id="PTHR10434:SF11">
    <property type="entry name" value="1-ACYL-SN-GLYCEROL-3-PHOSPHATE ACYLTRANSFERASE"/>
    <property type="match status" value="1"/>
</dbReference>
<evidence type="ECO:0000313" key="5">
    <source>
        <dbReference type="EMBL" id="SHG63483.1"/>
    </source>
</evidence>
<dbReference type="CDD" id="cd07989">
    <property type="entry name" value="LPLAT_AGPAT-like"/>
    <property type="match status" value="1"/>
</dbReference>
<dbReference type="STRING" id="2017.SAMN05444320_11185"/>
<sequence>MTRAGQAVPAASPAGPRGVAAAGPDLPPDAWPWLHDLARWIGTWWYRPFFRLRVRGRHRVPRGVPVVLVANHSAFVDGPFLYGVVGRRAVFLIKREIFRGPLGWALRRIGQLPVRRGEPDRTSLLAAVRVLRAGGLVGVFPEGTRGDGAVSDAENGAAWLARSAGALVLPVACRGTLRPADGRRRFRPRVDVLVGEPFALPADKGRTALRAATERLRGELAALVAELDRQRGEGVPSVTDGPTTDRPGGARARVSRDSQRGERA</sequence>
<organism evidence="5 6">
    <name type="scientific">Streptoalloteichus hindustanus</name>
    <dbReference type="NCBI Taxonomy" id="2017"/>
    <lineage>
        <taxon>Bacteria</taxon>
        <taxon>Bacillati</taxon>
        <taxon>Actinomycetota</taxon>
        <taxon>Actinomycetes</taxon>
        <taxon>Pseudonocardiales</taxon>
        <taxon>Pseudonocardiaceae</taxon>
        <taxon>Streptoalloteichus</taxon>
    </lineage>
</organism>
<dbReference type="GO" id="GO:0003841">
    <property type="term" value="F:1-acylglycerol-3-phosphate O-acyltransferase activity"/>
    <property type="evidence" value="ECO:0007669"/>
    <property type="project" value="TreeGrafter"/>
</dbReference>
<dbReference type="GO" id="GO:0006654">
    <property type="term" value="P:phosphatidic acid biosynthetic process"/>
    <property type="evidence" value="ECO:0007669"/>
    <property type="project" value="TreeGrafter"/>
</dbReference>
<evidence type="ECO:0000259" key="4">
    <source>
        <dbReference type="SMART" id="SM00563"/>
    </source>
</evidence>
<accession>A0A1M5LGI3</accession>
<dbReference type="OrthoDB" id="9808424at2"/>
<dbReference type="PANTHER" id="PTHR10434">
    <property type="entry name" value="1-ACYL-SN-GLYCEROL-3-PHOSPHATE ACYLTRANSFERASE"/>
    <property type="match status" value="1"/>
</dbReference>
<dbReference type="RefSeq" id="WP_073488666.1">
    <property type="nucleotide sequence ID" value="NZ_FQVN01000011.1"/>
</dbReference>
<feature type="compositionally biased region" description="Basic and acidic residues" evidence="3">
    <location>
        <begin position="254"/>
        <end position="264"/>
    </location>
</feature>
<evidence type="ECO:0000313" key="6">
    <source>
        <dbReference type="Proteomes" id="UP000184501"/>
    </source>
</evidence>
<protein>
    <submittedName>
        <fullName evidence="5">1-acyl-sn-glycerol-3-phosphate acyltransferase</fullName>
    </submittedName>
</protein>
<dbReference type="Proteomes" id="UP000184501">
    <property type="component" value="Unassembled WGS sequence"/>
</dbReference>
<dbReference type="EMBL" id="FQVN01000011">
    <property type="protein sequence ID" value="SHG63483.1"/>
    <property type="molecule type" value="Genomic_DNA"/>
</dbReference>
<name>A0A1M5LGI3_STRHI</name>
<evidence type="ECO:0000256" key="2">
    <source>
        <dbReference type="ARBA" id="ARBA00023315"/>
    </source>
</evidence>
<dbReference type="SUPFAM" id="SSF69593">
    <property type="entry name" value="Glycerol-3-phosphate (1)-acyltransferase"/>
    <property type="match status" value="1"/>
</dbReference>
<dbReference type="GO" id="GO:0005886">
    <property type="term" value="C:plasma membrane"/>
    <property type="evidence" value="ECO:0007669"/>
    <property type="project" value="TreeGrafter"/>
</dbReference>
<dbReference type="AlphaFoldDB" id="A0A1M5LGI3"/>